<gene>
    <name evidence="3" type="ORF">V5O48_013572</name>
</gene>
<dbReference type="Proteomes" id="UP001465976">
    <property type="component" value="Unassembled WGS sequence"/>
</dbReference>
<protein>
    <submittedName>
        <fullName evidence="3">Uncharacterized protein</fullName>
    </submittedName>
</protein>
<proteinExistence type="predicted"/>
<feature type="region of interest" description="Disordered" evidence="2">
    <location>
        <begin position="1"/>
        <end position="50"/>
    </location>
</feature>
<evidence type="ECO:0000313" key="3">
    <source>
        <dbReference type="EMBL" id="KAL0568410.1"/>
    </source>
</evidence>
<keyword evidence="4" id="KW-1185">Reference proteome</keyword>
<sequence length="201" mass="23179">MRKLANSLQIQGNPQDRCEEPQTELQDYEESQTQEESQSYEESQTQEESQQEIFMSFKSKRESVGGDLDGDTTLAVDVGDVGNGANNLALNLSMYLPRPSELISKSLYSSFLLPYNSVTERDCLDLIRKATNQGWWEGRDSMRAQMDEKTKECDSVRESLRRAWRERDAAEDEVTRLTTEVRKWEEYARNIARQLFQAANS</sequence>
<feature type="coiled-coil region" evidence="1">
    <location>
        <begin position="139"/>
        <end position="187"/>
    </location>
</feature>
<dbReference type="EMBL" id="JBAHYK010001346">
    <property type="protein sequence ID" value="KAL0568410.1"/>
    <property type="molecule type" value="Genomic_DNA"/>
</dbReference>
<accession>A0ABR3EZU0</accession>
<name>A0ABR3EZU0_9AGAR</name>
<evidence type="ECO:0000256" key="1">
    <source>
        <dbReference type="SAM" id="Coils"/>
    </source>
</evidence>
<comment type="caution">
    <text evidence="3">The sequence shown here is derived from an EMBL/GenBank/DDBJ whole genome shotgun (WGS) entry which is preliminary data.</text>
</comment>
<reference evidence="3 4" key="1">
    <citation type="submission" date="2024-02" db="EMBL/GenBank/DDBJ databases">
        <title>A draft genome for the cacao thread blight pathogen Marasmius crinis-equi.</title>
        <authorList>
            <person name="Cohen S.P."/>
            <person name="Baruah I.K."/>
            <person name="Amoako-Attah I."/>
            <person name="Bukari Y."/>
            <person name="Meinhardt L.W."/>
            <person name="Bailey B.A."/>
        </authorList>
    </citation>
    <scope>NUCLEOTIDE SEQUENCE [LARGE SCALE GENOMIC DNA]</scope>
    <source>
        <strain evidence="3 4">GH-76</strain>
    </source>
</reference>
<evidence type="ECO:0000313" key="4">
    <source>
        <dbReference type="Proteomes" id="UP001465976"/>
    </source>
</evidence>
<organism evidence="3 4">
    <name type="scientific">Marasmius crinis-equi</name>
    <dbReference type="NCBI Taxonomy" id="585013"/>
    <lineage>
        <taxon>Eukaryota</taxon>
        <taxon>Fungi</taxon>
        <taxon>Dikarya</taxon>
        <taxon>Basidiomycota</taxon>
        <taxon>Agaricomycotina</taxon>
        <taxon>Agaricomycetes</taxon>
        <taxon>Agaricomycetidae</taxon>
        <taxon>Agaricales</taxon>
        <taxon>Marasmiineae</taxon>
        <taxon>Marasmiaceae</taxon>
        <taxon>Marasmius</taxon>
    </lineage>
</organism>
<evidence type="ECO:0000256" key="2">
    <source>
        <dbReference type="SAM" id="MobiDB-lite"/>
    </source>
</evidence>
<feature type="compositionally biased region" description="Polar residues" evidence="2">
    <location>
        <begin position="1"/>
        <end position="14"/>
    </location>
</feature>
<keyword evidence="1" id="KW-0175">Coiled coil</keyword>
<feature type="compositionally biased region" description="Low complexity" evidence="2">
    <location>
        <begin position="34"/>
        <end position="50"/>
    </location>
</feature>